<dbReference type="Gene3D" id="3.40.47.10">
    <property type="match status" value="1"/>
</dbReference>
<dbReference type="InterPro" id="IPR000794">
    <property type="entry name" value="Beta-ketoacyl_synthase"/>
</dbReference>
<dbReference type="InterPro" id="IPR020841">
    <property type="entry name" value="PKS_Beta-ketoAc_synthase_dom"/>
</dbReference>
<evidence type="ECO:0000256" key="11">
    <source>
        <dbReference type="ARBA" id="ARBA00022692"/>
    </source>
</evidence>
<evidence type="ECO:0000256" key="9">
    <source>
        <dbReference type="ARBA" id="ARBA00022519"/>
    </source>
</evidence>
<evidence type="ECO:0000256" key="7">
    <source>
        <dbReference type="ARBA" id="ARBA00022475"/>
    </source>
</evidence>
<keyword evidence="8 19" id="KW-0444">Lipid biosynthesis</keyword>
<comment type="caution">
    <text evidence="23">The sequence shown here is derived from an EMBL/GenBank/DDBJ whole genome shotgun (WGS) entry which is preliminary data.</text>
</comment>
<evidence type="ECO:0000259" key="22">
    <source>
        <dbReference type="PROSITE" id="PS52004"/>
    </source>
</evidence>
<reference evidence="23 24" key="2">
    <citation type="submission" date="2016-03" db="EMBL/GenBank/DDBJ databases">
        <title>New uncultured bacterium of the family Gallionellaceae from acid mine drainage: description and reconstruction of genome based on metagenomic analysis of microbial community.</title>
        <authorList>
            <person name="Kadnikov V."/>
            <person name="Ivasenko D."/>
            <person name="Beletsky A."/>
            <person name="Mardanov A."/>
            <person name="Danilova E."/>
            <person name="Pimenov N."/>
            <person name="Karnachuk O."/>
            <person name="Ravin N."/>
        </authorList>
    </citation>
    <scope>NUCLEOTIDE SEQUENCE [LARGE SCALE GENOMIC DNA]</scope>
    <source>
        <strain evidence="23">ShG14-8</strain>
    </source>
</reference>
<dbReference type="GO" id="GO:0004315">
    <property type="term" value="F:3-oxoacyl-[acyl-carrier-protein] synthase activity"/>
    <property type="evidence" value="ECO:0007669"/>
    <property type="project" value="UniProtKB-EC"/>
</dbReference>
<keyword evidence="6" id="KW-0536">Nodulation</keyword>
<evidence type="ECO:0000256" key="19">
    <source>
        <dbReference type="PIRNR" id="PIRNR000447"/>
    </source>
</evidence>
<comment type="function">
    <text evidence="18">Proposed to synthesize NOD factor fatty acyl chain. Involved in the synthesis of a highly unsaturated fatty acid moiety, which forms part of a lipo-oligosaccharide that is responsible for host specificity.</text>
</comment>
<keyword evidence="11" id="KW-0812">Transmembrane</keyword>
<keyword evidence="13" id="KW-1133">Transmembrane helix</keyword>
<evidence type="ECO:0000313" key="24">
    <source>
        <dbReference type="Proteomes" id="UP000070578"/>
    </source>
</evidence>
<evidence type="ECO:0000256" key="3">
    <source>
        <dbReference type="ARBA" id="ARBA00008467"/>
    </source>
</evidence>
<sequence length="413" mass="43851">MARRVVITGLGIISPVGKSPEEFFGNLMAGHSGIKHLQSDFIEKLSIRIAAPVEDFNPGDHFSKIQLTGIERFSQFALIAADQAVRDARLELSEPEQGRAGVCMGSCQGGSSTLEEGYIEVLQRKEPRVKPLTVLLSMNNAAASHISIKYHLQGPNITYATACSSSAIAIGEAYRRIKHGYADVMLAGGSEAMLTLGAMKAWEALHTLAKEDPNDAGASCKPFAKNRSGLVLGEGAAILVLEDAERAVKRGAKIYAELAGYDCSSDSSHITKPDASGQARAILNALHDAKLQPGDIDYINAHGTATLAGDIEETKAVKKVFGSHAANIPISSTKSMHGHLMGATGAVEFMAALLALHHNSVPPTINLHEPDPECDLDYVPNQSRTGIKLDAVMSNSFAFGGSNAVLIAKRFTP</sequence>
<keyword evidence="9" id="KW-0997">Cell inner membrane</keyword>
<evidence type="ECO:0000256" key="4">
    <source>
        <dbReference type="ARBA" id="ARBA00012356"/>
    </source>
</evidence>
<evidence type="ECO:0000256" key="20">
    <source>
        <dbReference type="PIRSR" id="PIRSR000447-1"/>
    </source>
</evidence>
<comment type="pathway">
    <text evidence="2 19">Lipid metabolism; fatty acid biosynthesis.</text>
</comment>
<dbReference type="GO" id="GO:0006633">
    <property type="term" value="P:fatty acid biosynthetic process"/>
    <property type="evidence" value="ECO:0007669"/>
    <property type="project" value="UniProtKB-UniPathway"/>
</dbReference>
<dbReference type="PROSITE" id="PS52004">
    <property type="entry name" value="KS3_2"/>
    <property type="match status" value="1"/>
</dbReference>
<dbReference type="Pfam" id="PF00109">
    <property type="entry name" value="ketoacyl-synt"/>
    <property type="match status" value="1"/>
</dbReference>
<keyword evidence="15" id="KW-0472">Membrane</keyword>
<evidence type="ECO:0000256" key="10">
    <source>
        <dbReference type="ARBA" id="ARBA00022679"/>
    </source>
</evidence>
<keyword evidence="17 19" id="KW-0012">Acyltransferase</keyword>
<comment type="catalytic activity">
    <reaction evidence="19">
        <text>a fatty acyl-[ACP] + malonyl-[ACP] + H(+) = a 3-oxoacyl-[ACP] + holo-[ACP] + CO2</text>
        <dbReference type="Rhea" id="RHEA:22836"/>
        <dbReference type="Rhea" id="RHEA-COMP:9623"/>
        <dbReference type="Rhea" id="RHEA-COMP:9685"/>
        <dbReference type="Rhea" id="RHEA-COMP:9916"/>
        <dbReference type="Rhea" id="RHEA-COMP:14125"/>
        <dbReference type="ChEBI" id="CHEBI:15378"/>
        <dbReference type="ChEBI" id="CHEBI:16526"/>
        <dbReference type="ChEBI" id="CHEBI:64479"/>
        <dbReference type="ChEBI" id="CHEBI:78449"/>
        <dbReference type="ChEBI" id="CHEBI:78776"/>
        <dbReference type="ChEBI" id="CHEBI:138651"/>
    </reaction>
</comment>
<evidence type="ECO:0000256" key="14">
    <source>
        <dbReference type="ARBA" id="ARBA00023098"/>
    </source>
</evidence>
<reference evidence="23 24" key="1">
    <citation type="submission" date="2016-02" db="EMBL/GenBank/DDBJ databases">
        <authorList>
            <person name="Wen L."/>
            <person name="He K."/>
            <person name="Yang H."/>
        </authorList>
    </citation>
    <scope>NUCLEOTIDE SEQUENCE [LARGE SCALE GENOMIC DNA]</scope>
    <source>
        <strain evidence="23">ShG14-8</strain>
    </source>
</reference>
<dbReference type="EMBL" id="LSLI01000009">
    <property type="protein sequence ID" value="KXS33205.1"/>
    <property type="molecule type" value="Genomic_DNA"/>
</dbReference>
<comment type="function">
    <text evidence="19">Involved in the type II fatty acid elongation cycle. Catalyzes the elongation of a wide range of acyl-ACP by the addition of two carbons from malonyl-ACP to an acyl acceptor. Can efficiently catalyze the conversion of palmitoleoyl-ACP (cis-hexadec-9-enoyl-ACP) to cis-vaccenoyl-ACP (cis-octadec-11-enoyl-ACP), an essential step in the thermal regulation of fatty acid composition.</text>
</comment>
<dbReference type="UniPathway" id="UPA00094"/>
<keyword evidence="16 19" id="KW-0275">Fatty acid biosynthesis</keyword>
<evidence type="ECO:0000256" key="13">
    <source>
        <dbReference type="ARBA" id="ARBA00022989"/>
    </source>
</evidence>
<dbReference type="PIRSF" id="PIRSF000447">
    <property type="entry name" value="KAS_II"/>
    <property type="match status" value="1"/>
</dbReference>
<evidence type="ECO:0000256" key="16">
    <source>
        <dbReference type="ARBA" id="ARBA00023160"/>
    </source>
</evidence>
<dbReference type="InterPro" id="IPR017568">
    <property type="entry name" value="3-oxoacyl-ACP_synth-2"/>
</dbReference>
<name>A0A139BWY5_9PROT</name>
<evidence type="ECO:0000313" key="23">
    <source>
        <dbReference type="EMBL" id="KXS33205.1"/>
    </source>
</evidence>
<dbReference type="PANTHER" id="PTHR11712">
    <property type="entry name" value="POLYKETIDE SYNTHASE-RELATED"/>
    <property type="match status" value="1"/>
</dbReference>
<comment type="similarity">
    <text evidence="3 19 21">Belongs to the thiolase-like superfamily. Beta-ketoacyl-ACP synthases family.</text>
</comment>
<dbReference type="InterPro" id="IPR014031">
    <property type="entry name" value="Ketoacyl_synth_C"/>
</dbReference>
<evidence type="ECO:0000256" key="2">
    <source>
        <dbReference type="ARBA" id="ARBA00005194"/>
    </source>
</evidence>
<accession>A0A139BWY5</accession>
<dbReference type="EC" id="2.3.1.179" evidence="4 19"/>
<evidence type="ECO:0000256" key="18">
    <source>
        <dbReference type="ARBA" id="ARBA00037576"/>
    </source>
</evidence>
<dbReference type="PANTHER" id="PTHR11712:SF352">
    <property type="entry name" value="3-OXOACYL-[ACYL-CARRIER-PROTEIN] SYNTHASE"/>
    <property type="match status" value="1"/>
</dbReference>
<comment type="catalytic activity">
    <reaction evidence="19">
        <text>(9Z)-hexadecenoyl-[ACP] + malonyl-[ACP] + H(+) = 3-oxo-(11Z)-octadecenoyl-[ACP] + holo-[ACP] + CO2</text>
        <dbReference type="Rhea" id="RHEA:55040"/>
        <dbReference type="Rhea" id="RHEA-COMP:9623"/>
        <dbReference type="Rhea" id="RHEA-COMP:9685"/>
        <dbReference type="Rhea" id="RHEA-COMP:10800"/>
        <dbReference type="Rhea" id="RHEA-COMP:14074"/>
        <dbReference type="ChEBI" id="CHEBI:15378"/>
        <dbReference type="ChEBI" id="CHEBI:16526"/>
        <dbReference type="ChEBI" id="CHEBI:64479"/>
        <dbReference type="ChEBI" id="CHEBI:78449"/>
        <dbReference type="ChEBI" id="CHEBI:83989"/>
        <dbReference type="ChEBI" id="CHEBI:138538"/>
        <dbReference type="EC" id="2.3.1.179"/>
    </reaction>
</comment>
<dbReference type="AlphaFoldDB" id="A0A139BWY5"/>
<dbReference type="Pfam" id="PF02801">
    <property type="entry name" value="Ketoacyl-synt_C"/>
    <property type="match status" value="1"/>
</dbReference>
<evidence type="ECO:0000256" key="15">
    <source>
        <dbReference type="ARBA" id="ARBA00023136"/>
    </source>
</evidence>
<keyword evidence="7" id="KW-1003">Cell membrane</keyword>
<comment type="subcellular location">
    <subcellularLocation>
        <location evidence="1">Cell inner membrane</location>
    </subcellularLocation>
</comment>
<organism evidence="23 24">
    <name type="scientific">Candidatus Gallionella acididurans</name>
    <dbReference type="NCBI Taxonomy" id="1796491"/>
    <lineage>
        <taxon>Bacteria</taxon>
        <taxon>Pseudomonadati</taxon>
        <taxon>Pseudomonadota</taxon>
        <taxon>Betaproteobacteria</taxon>
        <taxon>Nitrosomonadales</taxon>
        <taxon>Gallionellaceae</taxon>
        <taxon>Gallionella</taxon>
    </lineage>
</organism>
<dbReference type="GO" id="GO:0005886">
    <property type="term" value="C:plasma membrane"/>
    <property type="evidence" value="ECO:0007669"/>
    <property type="project" value="UniProtKB-SubCell"/>
</dbReference>
<feature type="active site" description="For beta-ketoacyl synthase activity" evidence="20">
    <location>
        <position position="163"/>
    </location>
</feature>
<dbReference type="InterPro" id="IPR016039">
    <property type="entry name" value="Thiolase-like"/>
</dbReference>
<dbReference type="Proteomes" id="UP000070578">
    <property type="component" value="Unassembled WGS sequence"/>
</dbReference>
<keyword evidence="10 19" id="KW-0808">Transferase</keyword>
<gene>
    <name evidence="23" type="ORF">AWT59_0638</name>
</gene>
<keyword evidence="12" id="KW-0276">Fatty acid metabolism</keyword>
<evidence type="ECO:0000256" key="5">
    <source>
        <dbReference type="ARBA" id="ARBA00014657"/>
    </source>
</evidence>
<evidence type="ECO:0000256" key="6">
    <source>
        <dbReference type="ARBA" id="ARBA00022458"/>
    </source>
</evidence>
<evidence type="ECO:0000256" key="17">
    <source>
        <dbReference type="ARBA" id="ARBA00023315"/>
    </source>
</evidence>
<dbReference type="PATRIC" id="fig|1796491.3.peg.695"/>
<dbReference type="NCBIfam" id="NF005589">
    <property type="entry name" value="PRK07314.1"/>
    <property type="match status" value="1"/>
</dbReference>
<dbReference type="InterPro" id="IPR014030">
    <property type="entry name" value="Ketoacyl_synth_N"/>
</dbReference>
<dbReference type="CDD" id="cd00834">
    <property type="entry name" value="KAS_I_II"/>
    <property type="match status" value="1"/>
</dbReference>
<evidence type="ECO:0000256" key="21">
    <source>
        <dbReference type="RuleBase" id="RU003694"/>
    </source>
</evidence>
<feature type="domain" description="Ketosynthase family 3 (KS3)" evidence="22">
    <location>
        <begin position="2"/>
        <end position="410"/>
    </location>
</feature>
<dbReference type="SUPFAM" id="SSF53901">
    <property type="entry name" value="Thiolase-like"/>
    <property type="match status" value="2"/>
</dbReference>
<dbReference type="SMART" id="SM00825">
    <property type="entry name" value="PKS_KS"/>
    <property type="match status" value="1"/>
</dbReference>
<protein>
    <recommendedName>
        <fullName evidence="5 19">3-oxoacyl-[acyl-carrier-protein] synthase 2</fullName>
        <ecNumber evidence="4 19">2.3.1.179</ecNumber>
    </recommendedName>
</protein>
<evidence type="ECO:0000256" key="12">
    <source>
        <dbReference type="ARBA" id="ARBA00022832"/>
    </source>
</evidence>
<proteinExistence type="inferred from homology"/>
<evidence type="ECO:0000256" key="8">
    <source>
        <dbReference type="ARBA" id="ARBA00022516"/>
    </source>
</evidence>
<keyword evidence="14" id="KW-0443">Lipid metabolism</keyword>
<evidence type="ECO:0000256" key="1">
    <source>
        <dbReference type="ARBA" id="ARBA00004533"/>
    </source>
</evidence>